<keyword evidence="3" id="KW-1185">Reference proteome</keyword>
<name>A0A2G8KKA8_STIJA</name>
<dbReference type="Proteomes" id="UP000230750">
    <property type="component" value="Unassembled WGS sequence"/>
</dbReference>
<comment type="caution">
    <text evidence="2">The sequence shown here is derived from an EMBL/GenBank/DDBJ whole genome shotgun (WGS) entry which is preliminary data.</text>
</comment>
<dbReference type="STRING" id="307972.A0A2G8KKA8"/>
<feature type="region of interest" description="Disordered" evidence="1">
    <location>
        <begin position="186"/>
        <end position="213"/>
    </location>
</feature>
<evidence type="ECO:0000313" key="3">
    <source>
        <dbReference type="Proteomes" id="UP000230750"/>
    </source>
</evidence>
<proteinExistence type="predicted"/>
<reference evidence="2 3" key="1">
    <citation type="journal article" date="2017" name="PLoS Biol.">
        <title>The sea cucumber genome provides insights into morphological evolution and visceral regeneration.</title>
        <authorList>
            <person name="Zhang X."/>
            <person name="Sun L."/>
            <person name="Yuan J."/>
            <person name="Sun Y."/>
            <person name="Gao Y."/>
            <person name="Zhang L."/>
            <person name="Li S."/>
            <person name="Dai H."/>
            <person name="Hamel J.F."/>
            <person name="Liu C."/>
            <person name="Yu Y."/>
            <person name="Liu S."/>
            <person name="Lin W."/>
            <person name="Guo K."/>
            <person name="Jin S."/>
            <person name="Xu P."/>
            <person name="Storey K.B."/>
            <person name="Huan P."/>
            <person name="Zhang T."/>
            <person name="Zhou Y."/>
            <person name="Zhang J."/>
            <person name="Lin C."/>
            <person name="Li X."/>
            <person name="Xing L."/>
            <person name="Huo D."/>
            <person name="Sun M."/>
            <person name="Wang L."/>
            <person name="Mercier A."/>
            <person name="Li F."/>
            <person name="Yang H."/>
            <person name="Xiang J."/>
        </authorList>
    </citation>
    <scope>NUCLEOTIDE SEQUENCE [LARGE SCALE GENOMIC DNA]</scope>
    <source>
        <strain evidence="2">Shaxun</strain>
        <tissue evidence="2">Muscle</tissue>
    </source>
</reference>
<evidence type="ECO:0000256" key="1">
    <source>
        <dbReference type="SAM" id="MobiDB-lite"/>
    </source>
</evidence>
<organism evidence="2 3">
    <name type="scientific">Stichopus japonicus</name>
    <name type="common">Sea cucumber</name>
    <dbReference type="NCBI Taxonomy" id="307972"/>
    <lineage>
        <taxon>Eukaryota</taxon>
        <taxon>Metazoa</taxon>
        <taxon>Echinodermata</taxon>
        <taxon>Eleutherozoa</taxon>
        <taxon>Echinozoa</taxon>
        <taxon>Holothuroidea</taxon>
        <taxon>Aspidochirotacea</taxon>
        <taxon>Aspidochirotida</taxon>
        <taxon>Stichopodidae</taxon>
        <taxon>Apostichopus</taxon>
    </lineage>
</organism>
<dbReference type="OrthoDB" id="6145947at2759"/>
<sequence>MLTLASLISYNRRRPGEVQAISLWLAHIQFFICSFRCGKFVPVIVPAYIKPLLEFITDSVVLHTAGISTSNYVFANNRSGVIRGGYAMVVMTNEAPLTKPERIRGTNMRRFMATMSQGLNISAQQQRWVVDHMGHTLDVHNIHYKSTLDVIERVDISKLLLMMDLGQIGHFKGKRLDEIQFEELLGQTQSGATSEASERQDDEAEQEEDYLPELPEEDEESLLIFDHTKKRKRRTSKPRHKWTHEEIDELKQLFDIYFRKDKTAGEKAVKKAMERSREREGTVWQLPLKSIKSKVSWLRLHKK</sequence>
<protein>
    <submittedName>
        <fullName evidence="2">Putative proteoglycan 4-like</fullName>
    </submittedName>
</protein>
<accession>A0A2G8KKA8</accession>
<evidence type="ECO:0000313" key="2">
    <source>
        <dbReference type="EMBL" id="PIK48407.1"/>
    </source>
</evidence>
<feature type="compositionally biased region" description="Acidic residues" evidence="1">
    <location>
        <begin position="200"/>
        <end position="213"/>
    </location>
</feature>
<dbReference type="PANTHER" id="PTHR33480">
    <property type="entry name" value="SET DOMAIN-CONTAINING PROTEIN-RELATED"/>
    <property type="match status" value="1"/>
</dbReference>
<dbReference type="PANTHER" id="PTHR33480:SF1">
    <property type="entry name" value="TYR RECOMBINASE DOMAIN-CONTAINING PROTEIN"/>
    <property type="match status" value="1"/>
</dbReference>
<dbReference type="EMBL" id="MRZV01000524">
    <property type="protein sequence ID" value="PIK48407.1"/>
    <property type="molecule type" value="Genomic_DNA"/>
</dbReference>
<dbReference type="AlphaFoldDB" id="A0A2G8KKA8"/>
<gene>
    <name evidence="2" type="ORF">BSL78_14737</name>
</gene>